<reference evidence="4" key="1">
    <citation type="journal article" date="2013" name="Science">
        <title>The Amborella genome and the evolution of flowering plants.</title>
        <authorList>
            <consortium name="Amborella Genome Project"/>
        </authorList>
    </citation>
    <scope>NUCLEOTIDE SEQUENCE [LARGE SCALE GENOMIC DNA]</scope>
</reference>
<gene>
    <name evidence="3" type="ORF">AMTR_s00103p00143070</name>
</gene>
<dbReference type="AlphaFoldDB" id="W1NZ21"/>
<dbReference type="OMA" id="QACSYSG"/>
<dbReference type="eggNOG" id="KOG4197">
    <property type="taxonomic scope" value="Eukaryota"/>
</dbReference>
<evidence type="ECO:0008006" key="5">
    <source>
        <dbReference type="Google" id="ProtNLM"/>
    </source>
</evidence>
<dbReference type="EMBL" id="KI394805">
    <property type="protein sequence ID" value="ERN00898.1"/>
    <property type="molecule type" value="Genomic_DNA"/>
</dbReference>
<dbReference type="FunFam" id="1.25.40.10:FF:000196">
    <property type="entry name" value="Pentatricopeptide repeat-containing protein At4g14850"/>
    <property type="match status" value="1"/>
</dbReference>
<dbReference type="Proteomes" id="UP000017836">
    <property type="component" value="Unassembled WGS sequence"/>
</dbReference>
<evidence type="ECO:0000313" key="3">
    <source>
        <dbReference type="EMBL" id="ERN00898.1"/>
    </source>
</evidence>
<feature type="repeat" description="PPR" evidence="2">
    <location>
        <begin position="419"/>
        <end position="454"/>
    </location>
</feature>
<dbReference type="PROSITE" id="PS51375">
    <property type="entry name" value="PPR"/>
    <property type="match status" value="4"/>
</dbReference>
<dbReference type="Pfam" id="PF13041">
    <property type="entry name" value="PPR_2"/>
    <property type="match status" value="1"/>
</dbReference>
<dbReference type="Gene3D" id="1.25.40.10">
    <property type="entry name" value="Tetratricopeptide repeat domain"/>
    <property type="match status" value="4"/>
</dbReference>
<name>W1NZ21_AMBTC</name>
<proteinExistence type="predicted"/>
<dbReference type="InterPro" id="IPR002885">
    <property type="entry name" value="PPR_rpt"/>
</dbReference>
<evidence type="ECO:0000313" key="4">
    <source>
        <dbReference type="Proteomes" id="UP000017836"/>
    </source>
</evidence>
<dbReference type="Gramene" id="ERN00898">
    <property type="protein sequence ID" value="ERN00898"/>
    <property type="gene ID" value="AMTR_s00103p00143070"/>
</dbReference>
<sequence>MAASASFPLPAKFRFQQPHSWPPSHTDPIPNTLLSPSLYEAQEVNGQDDMPNLHQEWPTLLRTCNGFKDLKRAKALHGFLLKSTSPNSIFESNNLINMYSKCSCLDSALQVFAVMPTKNPISWTSIISGCVQNEEFSAAVSMFKEANQRGEKINEHAYTVLLQACAILGLGLGRQLHGLTEKFGFSTNPFVGTSLVAMYSRERYIGDAQKAFEGIAERDARCWNAMIAAYAQNGYEEEAIRAFCDLMQSSGLGFNEYSIGNTISACSGSRGSCEGKQLHALAIKSGSFSHMCVGNVTISMYVKLGLLRDAEMVFNGMREKNLVSWTALMSGYAQNGDREKALGGFLEMHALDVGFDSSSLTTLLEACCGSGCGVQVHALAIKIGYVSDVYVSTALIDMYSKCGKTDSAFLIFNGLSKWNVVSFNAVVADCARKESHQEEALVLFNDLRFTDVEPDSVSLSCLMSICANQASIAQGKSFHGCIIKGRKLSKALRSWRERESDRMRSLYWLFFKLAAIQAYIKMAFTYSRQWLRGSKSSLL</sequence>
<dbReference type="GO" id="GO:0009451">
    <property type="term" value="P:RNA modification"/>
    <property type="evidence" value="ECO:0000318"/>
    <property type="project" value="GO_Central"/>
</dbReference>
<accession>W1NZ21</accession>
<organism evidence="3 4">
    <name type="scientific">Amborella trichopoda</name>
    <dbReference type="NCBI Taxonomy" id="13333"/>
    <lineage>
        <taxon>Eukaryota</taxon>
        <taxon>Viridiplantae</taxon>
        <taxon>Streptophyta</taxon>
        <taxon>Embryophyta</taxon>
        <taxon>Tracheophyta</taxon>
        <taxon>Spermatophyta</taxon>
        <taxon>Magnoliopsida</taxon>
        <taxon>Amborellales</taxon>
        <taxon>Amborellaceae</taxon>
        <taxon>Amborella</taxon>
    </lineage>
</organism>
<dbReference type="FunFam" id="1.25.40.10:FF:000343">
    <property type="entry name" value="Pentatricopeptide repeat-containing protein At3g58590"/>
    <property type="match status" value="1"/>
</dbReference>
<keyword evidence="4" id="KW-1185">Reference proteome</keyword>
<keyword evidence="1" id="KW-0677">Repeat</keyword>
<dbReference type="NCBIfam" id="TIGR00756">
    <property type="entry name" value="PPR"/>
    <property type="match status" value="3"/>
</dbReference>
<feature type="repeat" description="PPR" evidence="2">
    <location>
        <begin position="321"/>
        <end position="355"/>
    </location>
</feature>
<dbReference type="GO" id="GO:0003723">
    <property type="term" value="F:RNA binding"/>
    <property type="evidence" value="ECO:0000318"/>
    <property type="project" value="GO_Central"/>
</dbReference>
<dbReference type="HOGENOM" id="CLU_002706_0_1_1"/>
<dbReference type="Pfam" id="PF01535">
    <property type="entry name" value="PPR"/>
    <property type="match status" value="5"/>
</dbReference>
<dbReference type="PANTHER" id="PTHR24015">
    <property type="entry name" value="OS07G0578800 PROTEIN-RELATED"/>
    <property type="match status" value="1"/>
</dbReference>
<dbReference type="InterPro" id="IPR011990">
    <property type="entry name" value="TPR-like_helical_dom_sf"/>
</dbReference>
<feature type="repeat" description="PPR" evidence="2">
    <location>
        <begin position="119"/>
        <end position="153"/>
    </location>
</feature>
<dbReference type="FunFam" id="1.25.40.10:FF:000073">
    <property type="entry name" value="Pentatricopeptide repeat-containing protein chloroplastic"/>
    <property type="match status" value="1"/>
</dbReference>
<feature type="repeat" description="PPR" evidence="2">
    <location>
        <begin position="219"/>
        <end position="254"/>
    </location>
</feature>
<dbReference type="InterPro" id="IPR046960">
    <property type="entry name" value="PPR_At4g14850-like_plant"/>
</dbReference>
<evidence type="ECO:0000256" key="1">
    <source>
        <dbReference type="ARBA" id="ARBA00022737"/>
    </source>
</evidence>
<protein>
    <recommendedName>
        <fullName evidence="5">Pentacotripeptide-repeat region of PRORP domain-containing protein</fullName>
    </recommendedName>
</protein>
<evidence type="ECO:0000256" key="2">
    <source>
        <dbReference type="PROSITE-ProRule" id="PRU00708"/>
    </source>
</evidence>